<dbReference type="Pfam" id="PF07065">
    <property type="entry name" value="D123"/>
    <property type="match status" value="1"/>
</dbReference>
<dbReference type="InterPro" id="IPR009772">
    <property type="entry name" value="CDC123"/>
</dbReference>
<keyword evidence="3" id="KW-1185">Reference proteome</keyword>
<name>A0AAW2EUE8_9HYME</name>
<evidence type="ECO:0000313" key="3">
    <source>
        <dbReference type="Proteomes" id="UP001430953"/>
    </source>
</evidence>
<sequence>MVNDLKLECSFNSWYPMFVKKTLEAKILHIPDEVLKYIEHDAFILPLEVAGSLPENSEWADGSPVVCEEEEADYQPTFPEFSRQIQETLDEYNSVFIKTNWSTPEDAMWVAPTKTLKCNTLEEVYLLLKSSDRIAKDLNVVKSLRDSENHLPFCLVLKQWQDINPCTEFRCFVMDNELIAISQRDISQYHCSNEVEKYDIQTDIKSLFLEYIKGRFPLRNYSFDVVRRKKDKVKIIDFGALDVTSTKGTLFTFEELHSHIKDTPEFRFIGEEIGIQPKPPVQFCIPQEISEFFQSRDNATLMDIIQREVENQRKENEKENADVSEST</sequence>
<comment type="caution">
    <text evidence="2">The sequence shown here is derived from an EMBL/GenBank/DDBJ whole genome shotgun (WGS) entry which is preliminary data.</text>
</comment>
<protein>
    <recommendedName>
        <fullName evidence="4">Cell division cycle protein 123 homolog</fullName>
    </recommendedName>
</protein>
<dbReference type="PANTHER" id="PTHR15323">
    <property type="entry name" value="D123 PROTEIN"/>
    <property type="match status" value="1"/>
</dbReference>
<proteinExistence type="inferred from homology"/>
<evidence type="ECO:0008006" key="4">
    <source>
        <dbReference type="Google" id="ProtNLM"/>
    </source>
</evidence>
<evidence type="ECO:0000256" key="1">
    <source>
        <dbReference type="ARBA" id="ARBA00011047"/>
    </source>
</evidence>
<evidence type="ECO:0000313" key="2">
    <source>
        <dbReference type="EMBL" id="KAL0106953.1"/>
    </source>
</evidence>
<reference evidence="2 3" key="1">
    <citation type="submission" date="2023-03" db="EMBL/GenBank/DDBJ databases">
        <title>High recombination rates correlate with genetic variation in Cardiocondyla obscurior ants.</title>
        <authorList>
            <person name="Errbii M."/>
        </authorList>
    </citation>
    <scope>NUCLEOTIDE SEQUENCE [LARGE SCALE GENOMIC DNA]</scope>
    <source>
        <strain evidence="2">Alpha-2009</strain>
        <tissue evidence="2">Whole body</tissue>
    </source>
</reference>
<dbReference type="AlphaFoldDB" id="A0AAW2EUE8"/>
<organism evidence="2 3">
    <name type="scientific">Cardiocondyla obscurior</name>
    <dbReference type="NCBI Taxonomy" id="286306"/>
    <lineage>
        <taxon>Eukaryota</taxon>
        <taxon>Metazoa</taxon>
        <taxon>Ecdysozoa</taxon>
        <taxon>Arthropoda</taxon>
        <taxon>Hexapoda</taxon>
        <taxon>Insecta</taxon>
        <taxon>Pterygota</taxon>
        <taxon>Neoptera</taxon>
        <taxon>Endopterygota</taxon>
        <taxon>Hymenoptera</taxon>
        <taxon>Apocrita</taxon>
        <taxon>Aculeata</taxon>
        <taxon>Formicoidea</taxon>
        <taxon>Formicidae</taxon>
        <taxon>Myrmicinae</taxon>
        <taxon>Cardiocondyla</taxon>
    </lineage>
</organism>
<comment type="similarity">
    <text evidence="1">Belongs to the CDC123 family.</text>
</comment>
<dbReference type="Proteomes" id="UP001430953">
    <property type="component" value="Unassembled WGS sequence"/>
</dbReference>
<dbReference type="PANTHER" id="PTHR15323:SF6">
    <property type="entry name" value="CELL DIVISION CYCLE PROTEIN 123 HOMOLOG"/>
    <property type="match status" value="1"/>
</dbReference>
<dbReference type="GO" id="GO:0005737">
    <property type="term" value="C:cytoplasm"/>
    <property type="evidence" value="ECO:0007669"/>
    <property type="project" value="TreeGrafter"/>
</dbReference>
<dbReference type="EMBL" id="JADYXP020000017">
    <property type="protein sequence ID" value="KAL0106953.1"/>
    <property type="molecule type" value="Genomic_DNA"/>
</dbReference>
<accession>A0AAW2EUE8</accession>
<gene>
    <name evidence="2" type="ORF">PUN28_015461</name>
</gene>